<evidence type="ECO:0000256" key="2">
    <source>
        <dbReference type="ARBA" id="ARBA00006116"/>
    </source>
</evidence>
<proteinExistence type="inferred from homology"/>
<dbReference type="InterPro" id="IPR008921">
    <property type="entry name" value="DNA_pol3_clamp-load_cplx_C"/>
</dbReference>
<reference evidence="11" key="1">
    <citation type="submission" date="2020-06" db="EMBL/GenBank/DDBJ databases">
        <title>Genomes of multiple members of Pneumocystis genus reveal paths to human pathogen Pneumocystis jirovecii.</title>
        <authorList>
            <person name="Cisse O.H."/>
            <person name="Ma L."/>
            <person name="Dekker J."/>
            <person name="Khil P."/>
            <person name="Jo J."/>
            <person name="Brenchley J."/>
            <person name="Blair R."/>
            <person name="Pahar B."/>
            <person name="Chabe M."/>
            <person name="Van Rompay K.A."/>
            <person name="Keesler R."/>
            <person name="Sukura A."/>
            <person name="Hirsch V."/>
            <person name="Kutty G."/>
            <person name="Liu Y."/>
            <person name="Peng L."/>
            <person name="Chen J."/>
            <person name="Song J."/>
            <person name="Weissenbacher-Lang C."/>
            <person name="Xu J."/>
            <person name="Upham N.S."/>
            <person name="Stajich J.E."/>
            <person name="Cuomo C.A."/>
            <person name="Cushion M.T."/>
            <person name="Kovacs J.A."/>
        </authorList>
    </citation>
    <scope>NUCLEOTIDE SEQUENCE</scope>
    <source>
        <strain evidence="11">2A</strain>
    </source>
</reference>
<feature type="domain" description="BRCT" evidence="10">
    <location>
        <begin position="276"/>
        <end position="344"/>
    </location>
</feature>
<dbReference type="SUPFAM" id="SSF48019">
    <property type="entry name" value="post-AAA+ oligomerization domain-like"/>
    <property type="match status" value="1"/>
</dbReference>
<organism evidence="11 12">
    <name type="scientific">Pneumocystis wakefieldiae</name>
    <dbReference type="NCBI Taxonomy" id="38082"/>
    <lineage>
        <taxon>Eukaryota</taxon>
        <taxon>Fungi</taxon>
        <taxon>Dikarya</taxon>
        <taxon>Ascomycota</taxon>
        <taxon>Taphrinomycotina</taxon>
        <taxon>Pneumocystomycetes</taxon>
        <taxon>Pneumocystaceae</taxon>
        <taxon>Pneumocystis</taxon>
    </lineage>
</organism>
<dbReference type="GO" id="GO:0016887">
    <property type="term" value="F:ATP hydrolysis activity"/>
    <property type="evidence" value="ECO:0007669"/>
    <property type="project" value="InterPro"/>
</dbReference>
<comment type="similarity">
    <text evidence="2 8">Belongs to the activator 1 large subunit family.</text>
</comment>
<dbReference type="GO" id="GO:0003677">
    <property type="term" value="F:DNA binding"/>
    <property type="evidence" value="ECO:0007669"/>
    <property type="project" value="InterPro"/>
</dbReference>
<dbReference type="Pfam" id="PF08519">
    <property type="entry name" value="RFC1"/>
    <property type="match status" value="1"/>
</dbReference>
<dbReference type="PANTHER" id="PTHR23389">
    <property type="entry name" value="CHROMOSOME TRANSMISSION FIDELITY FACTOR 18"/>
    <property type="match status" value="1"/>
</dbReference>
<feature type="compositionally biased region" description="Basic and acidic residues" evidence="9">
    <location>
        <begin position="22"/>
        <end position="34"/>
    </location>
</feature>
<feature type="compositionally biased region" description="Basic and acidic residues" evidence="9">
    <location>
        <begin position="889"/>
        <end position="901"/>
    </location>
</feature>
<keyword evidence="4 8" id="KW-0235">DNA replication</keyword>
<evidence type="ECO:0000259" key="10">
    <source>
        <dbReference type="PROSITE" id="PS50172"/>
    </source>
</evidence>
<evidence type="ECO:0000313" key="11">
    <source>
        <dbReference type="EMBL" id="QSL65587.1"/>
    </source>
</evidence>
<dbReference type="InterPro" id="IPR003959">
    <property type="entry name" value="ATPase_AAA_core"/>
</dbReference>
<dbReference type="CDD" id="cd00009">
    <property type="entry name" value="AAA"/>
    <property type="match status" value="1"/>
</dbReference>
<evidence type="ECO:0000256" key="3">
    <source>
        <dbReference type="ARBA" id="ARBA00020401"/>
    </source>
</evidence>
<keyword evidence="12" id="KW-1185">Reference proteome</keyword>
<sequence length="916" mass="102954">MTNIRDWLLGEDGAKKSGSKRLKTESLSELNNEKTKKRVIRKDRALDFELPNKKGNKRKGSKKEGVPSVEEPSLVPINASQFFMDKNKILRSSPASKKVVPDDAVQENYIDDDDFSFSQSDLLEFEELDKICKDETNRNSSLKTADFAVRNDVCNIESASTKESIDLKGEHADTFLPVGKDTFSDTKSQDSATISGKKNDTKVKTTPKKKSNNKDLIAAKQENVDDAKNIAQKVLDECPLISLSDLENLENKGGQFYDHTAHVSLATNASKEIPIGRMNCLSTIDREEGCNLVKRYGGKVTVAPSSKTSFVVLGTDAGPKKIEVIKKNKLKTINEDGLFYLIKNMPASGGDTKAAQLAKKKREEQVLEAEKMAKSLVQETQEIQKVQSCQLWTTKYAPRTLKEICGNKTLVEKDQNRITNFKKPGSDGLGFYRAVLISGPPGIGKTTSAHLVAKLEGYDVLEFNASDIRNKKLLEDSLIRIYNSTSINGFFSTHEETRKKSKLVLIMDEVDGVSSGDYGGIGELNSFIKKTLIPIICICNDRASRKLLPLDKTTFDLKFRRPDANSLRSRIMYIAYREDLKLEPQAIDQLAEITNGDIRQIINILSSWKISQSFMSMDDGKKAAKAAEKHVVMNPWDIVGKFLSGGIFRHTSKLTLSDKIQLYFNDHELSHLMFQENYLKTQPDLLSSITNLKRKNHEHLKLIEKASESISYSDIVDSMIHGPQQHWSLMPMHAVCSCVIPSFYVSGFSTSQYSFTSLLGNLSKTNKLMRYLQSVQAYMSLKITGNCTEVRKFYIPLLFDLLLRRLEIKGQDIIPDIIKLMDEYFLSKEHSEYILELSIGPNNGNLLKIPAQTKASFTKHIVYNTPDIEDALETNSYKFQENVSDNEDTLEKDKLVIESGKKGKRPSKGAVKKKKK</sequence>
<evidence type="ECO:0000313" key="12">
    <source>
        <dbReference type="Proteomes" id="UP000663699"/>
    </source>
</evidence>
<gene>
    <name evidence="11" type="ORF">MERGE_002900</name>
</gene>
<dbReference type="SUPFAM" id="SSF52540">
    <property type="entry name" value="P-loop containing nucleoside triphosphate hydrolases"/>
    <property type="match status" value="1"/>
</dbReference>
<dbReference type="InterPro" id="IPR036420">
    <property type="entry name" value="BRCT_dom_sf"/>
</dbReference>
<dbReference type="InterPro" id="IPR047854">
    <property type="entry name" value="RFC_lid"/>
</dbReference>
<dbReference type="InterPro" id="IPR003593">
    <property type="entry name" value="AAA+_ATPase"/>
</dbReference>
<dbReference type="InterPro" id="IPR027417">
    <property type="entry name" value="P-loop_NTPase"/>
</dbReference>
<evidence type="ECO:0000256" key="6">
    <source>
        <dbReference type="ARBA" id="ARBA00022840"/>
    </source>
</evidence>
<keyword evidence="7 8" id="KW-0539">Nucleus</keyword>
<evidence type="ECO:0000256" key="7">
    <source>
        <dbReference type="ARBA" id="ARBA00023242"/>
    </source>
</evidence>
<dbReference type="PIRSF" id="PIRSF036578">
    <property type="entry name" value="RFC1"/>
    <property type="match status" value="1"/>
</dbReference>
<feature type="region of interest" description="Disordered" evidence="9">
    <location>
        <begin position="49"/>
        <end position="72"/>
    </location>
</feature>
<dbReference type="InterPro" id="IPR012178">
    <property type="entry name" value="RFC1"/>
</dbReference>
<comment type="subcellular location">
    <subcellularLocation>
        <location evidence="1 8">Nucleus</location>
    </subcellularLocation>
</comment>
<dbReference type="InterPro" id="IPR001357">
    <property type="entry name" value="BRCT_dom"/>
</dbReference>
<protein>
    <recommendedName>
        <fullName evidence="3 8">Replication factor C subunit 1</fullName>
    </recommendedName>
</protein>
<dbReference type="OrthoDB" id="446168at2759"/>
<dbReference type="AlphaFoldDB" id="A0A899GAI1"/>
<dbReference type="GO" id="GO:1902983">
    <property type="term" value="P:DNA strand elongation involved in mitotic DNA replication"/>
    <property type="evidence" value="ECO:0007669"/>
    <property type="project" value="UniProtKB-ARBA"/>
</dbReference>
<evidence type="ECO:0000256" key="8">
    <source>
        <dbReference type="PIRNR" id="PIRNR036578"/>
    </source>
</evidence>
<dbReference type="EMBL" id="CP054538">
    <property type="protein sequence ID" value="QSL65587.1"/>
    <property type="molecule type" value="Genomic_DNA"/>
</dbReference>
<dbReference type="CDD" id="cd18140">
    <property type="entry name" value="HLD_clamp_RFC"/>
    <property type="match status" value="1"/>
</dbReference>
<dbReference type="Pfam" id="PF00533">
    <property type="entry name" value="BRCT"/>
    <property type="match status" value="1"/>
</dbReference>
<dbReference type="Pfam" id="PF00004">
    <property type="entry name" value="AAA"/>
    <property type="match status" value="1"/>
</dbReference>
<dbReference type="Pfam" id="PF25361">
    <property type="entry name" value="AAA_lid_RFC1"/>
    <property type="match status" value="1"/>
</dbReference>
<dbReference type="Gene3D" id="1.20.272.10">
    <property type="match status" value="1"/>
</dbReference>
<feature type="compositionally biased region" description="Basic residues" evidence="9">
    <location>
        <begin position="902"/>
        <end position="916"/>
    </location>
</feature>
<dbReference type="GO" id="GO:0003689">
    <property type="term" value="F:DNA clamp loader activity"/>
    <property type="evidence" value="ECO:0007669"/>
    <property type="project" value="UniProtKB-UniRule"/>
</dbReference>
<keyword evidence="6 8" id="KW-0067">ATP-binding</keyword>
<dbReference type="GO" id="GO:0070914">
    <property type="term" value="P:UV-damage excision repair"/>
    <property type="evidence" value="ECO:0007669"/>
    <property type="project" value="UniProtKB-ARBA"/>
</dbReference>
<dbReference type="InterPro" id="IPR013725">
    <property type="entry name" value="DNA_replication_fac_RFC1_C"/>
</dbReference>
<dbReference type="FunFam" id="1.20.272.10:FF:000005">
    <property type="entry name" value="Replication factor C subunit 1"/>
    <property type="match status" value="1"/>
</dbReference>
<dbReference type="GO" id="GO:0005663">
    <property type="term" value="C:DNA replication factor C complex"/>
    <property type="evidence" value="ECO:0007669"/>
    <property type="project" value="InterPro"/>
</dbReference>
<feature type="region of interest" description="Disordered" evidence="9">
    <location>
        <begin position="1"/>
        <end position="36"/>
    </location>
</feature>
<dbReference type="PANTHER" id="PTHR23389:SF6">
    <property type="entry name" value="REPLICATION FACTOR C SUBUNIT 1"/>
    <property type="match status" value="1"/>
</dbReference>
<dbReference type="Gene3D" id="1.10.8.60">
    <property type="match status" value="1"/>
</dbReference>
<evidence type="ECO:0000256" key="4">
    <source>
        <dbReference type="ARBA" id="ARBA00022705"/>
    </source>
</evidence>
<dbReference type="PROSITE" id="PS50172">
    <property type="entry name" value="BRCT"/>
    <property type="match status" value="1"/>
</dbReference>
<evidence type="ECO:0000256" key="1">
    <source>
        <dbReference type="ARBA" id="ARBA00004123"/>
    </source>
</evidence>
<dbReference type="SMART" id="SM00382">
    <property type="entry name" value="AAA"/>
    <property type="match status" value="1"/>
</dbReference>
<dbReference type="GO" id="GO:0005634">
    <property type="term" value="C:nucleus"/>
    <property type="evidence" value="ECO:0007669"/>
    <property type="project" value="UniProtKB-SubCell"/>
</dbReference>
<dbReference type="SUPFAM" id="SSF52113">
    <property type="entry name" value="BRCT domain"/>
    <property type="match status" value="1"/>
</dbReference>
<dbReference type="Proteomes" id="UP000663699">
    <property type="component" value="Chromosome 7"/>
</dbReference>
<feature type="region of interest" description="Disordered" evidence="9">
    <location>
        <begin position="184"/>
        <end position="211"/>
    </location>
</feature>
<accession>A0A899GAI1</accession>
<evidence type="ECO:0000256" key="9">
    <source>
        <dbReference type="SAM" id="MobiDB-lite"/>
    </source>
</evidence>
<dbReference type="FunFam" id="3.40.50.300:FF:000395">
    <property type="entry name" value="Replication factor C subunit 1"/>
    <property type="match status" value="1"/>
</dbReference>
<dbReference type="Gene3D" id="3.40.50.10190">
    <property type="entry name" value="BRCT domain"/>
    <property type="match status" value="1"/>
</dbReference>
<dbReference type="FunFam" id="1.10.8.60:FF:000021">
    <property type="entry name" value="Replication factor C subunit 1"/>
    <property type="match status" value="1"/>
</dbReference>
<name>A0A899GAI1_9ASCO</name>
<keyword evidence="5 8" id="KW-0547">Nucleotide-binding</keyword>
<dbReference type="Gene3D" id="3.40.50.300">
    <property type="entry name" value="P-loop containing nucleotide triphosphate hydrolases"/>
    <property type="match status" value="1"/>
</dbReference>
<feature type="region of interest" description="Disordered" evidence="9">
    <location>
        <begin position="883"/>
        <end position="916"/>
    </location>
</feature>
<evidence type="ECO:0000256" key="5">
    <source>
        <dbReference type="ARBA" id="ARBA00022741"/>
    </source>
</evidence>
<dbReference type="GO" id="GO:0005524">
    <property type="term" value="F:ATP binding"/>
    <property type="evidence" value="ECO:0007669"/>
    <property type="project" value="UniProtKB-UniRule"/>
</dbReference>